<dbReference type="Pfam" id="PF00146">
    <property type="entry name" value="NADHdh"/>
    <property type="match status" value="1"/>
</dbReference>
<organism evidence="13">
    <name type="scientific">Ixodes persulcatus</name>
    <name type="common">Taiga tick</name>
    <dbReference type="NCBI Taxonomy" id="34615"/>
    <lineage>
        <taxon>Eukaryota</taxon>
        <taxon>Metazoa</taxon>
        <taxon>Ecdysozoa</taxon>
        <taxon>Arthropoda</taxon>
        <taxon>Chelicerata</taxon>
        <taxon>Arachnida</taxon>
        <taxon>Acari</taxon>
        <taxon>Parasitiformes</taxon>
        <taxon>Ixodida</taxon>
        <taxon>Ixodoidea</taxon>
        <taxon>Ixodidae</taxon>
        <taxon>Ixodinae</taxon>
        <taxon>Ixodes</taxon>
    </lineage>
</organism>
<evidence type="ECO:0000256" key="2">
    <source>
        <dbReference type="ARBA" id="ARBA00004225"/>
    </source>
</evidence>
<dbReference type="EC" id="7.1.1.2" evidence="11"/>
<evidence type="ECO:0000256" key="5">
    <source>
        <dbReference type="ARBA" id="ARBA00022448"/>
    </source>
</evidence>
<evidence type="ECO:0000256" key="7">
    <source>
        <dbReference type="ARBA" id="ARBA00022989"/>
    </source>
</evidence>
<dbReference type="PROSITE" id="PS00668">
    <property type="entry name" value="COMPLEX1_ND1_2"/>
    <property type="match status" value="1"/>
</dbReference>
<evidence type="ECO:0000313" key="13">
    <source>
        <dbReference type="EMBL" id="ANG08310.1"/>
    </source>
</evidence>
<dbReference type="GO" id="GO:0005743">
    <property type="term" value="C:mitochondrial inner membrane"/>
    <property type="evidence" value="ECO:0007669"/>
    <property type="project" value="UniProtKB-SubCell"/>
</dbReference>
<dbReference type="PANTHER" id="PTHR11432">
    <property type="entry name" value="NADH DEHYDROGENASE SUBUNIT 1"/>
    <property type="match status" value="1"/>
</dbReference>
<keyword evidence="6 10" id="KW-0812">Transmembrane</keyword>
<feature type="transmembrane region" description="Helical" evidence="12">
    <location>
        <begin position="101"/>
        <end position="120"/>
    </location>
</feature>
<geneLocation type="mitochondrion" evidence="13"/>
<comment type="catalytic activity">
    <reaction evidence="11">
        <text>a ubiquinone + NADH + 5 H(+)(in) = a ubiquinol + NAD(+) + 4 H(+)(out)</text>
        <dbReference type="Rhea" id="RHEA:29091"/>
        <dbReference type="Rhea" id="RHEA-COMP:9565"/>
        <dbReference type="Rhea" id="RHEA-COMP:9566"/>
        <dbReference type="ChEBI" id="CHEBI:15378"/>
        <dbReference type="ChEBI" id="CHEBI:16389"/>
        <dbReference type="ChEBI" id="CHEBI:17976"/>
        <dbReference type="ChEBI" id="CHEBI:57540"/>
        <dbReference type="ChEBI" id="CHEBI:57945"/>
        <dbReference type="EC" id="7.1.1.2"/>
    </reaction>
</comment>
<evidence type="ECO:0000256" key="4">
    <source>
        <dbReference type="ARBA" id="ARBA00021009"/>
    </source>
</evidence>
<keyword evidence="7 12" id="KW-1133">Transmembrane helix</keyword>
<proteinExistence type="inferred from homology"/>
<keyword evidence="9 12" id="KW-0472">Membrane</keyword>
<evidence type="ECO:0000256" key="12">
    <source>
        <dbReference type="SAM" id="Phobius"/>
    </source>
</evidence>
<dbReference type="HAMAP" id="MF_01350">
    <property type="entry name" value="NDH1_NuoH"/>
    <property type="match status" value="1"/>
</dbReference>
<dbReference type="GO" id="GO:0003954">
    <property type="term" value="F:NADH dehydrogenase activity"/>
    <property type="evidence" value="ECO:0007669"/>
    <property type="project" value="TreeGrafter"/>
</dbReference>
<dbReference type="AlphaFoldDB" id="A0A173ACT8"/>
<evidence type="ECO:0000256" key="1">
    <source>
        <dbReference type="ARBA" id="ARBA00003257"/>
    </source>
</evidence>
<accession>A0A173ACT8</accession>
<keyword evidence="11 13" id="KW-0496">Mitochondrion</keyword>
<dbReference type="InterPro" id="IPR001694">
    <property type="entry name" value="NADH_UbQ_OxRdtase_su1/FPO"/>
</dbReference>
<dbReference type="GO" id="GO:0009060">
    <property type="term" value="P:aerobic respiration"/>
    <property type="evidence" value="ECO:0007669"/>
    <property type="project" value="TreeGrafter"/>
</dbReference>
<comment type="similarity">
    <text evidence="3 10">Belongs to the complex I subunit 1 family.</text>
</comment>
<dbReference type="PROSITE" id="PS00667">
    <property type="entry name" value="COMPLEX1_ND1_1"/>
    <property type="match status" value="1"/>
</dbReference>
<evidence type="ECO:0000256" key="8">
    <source>
        <dbReference type="ARBA" id="ARBA00023075"/>
    </source>
</evidence>
<sequence>MISFISFIFLILCVLVSIAFFTLLERKILGYVHIRKGPNKVGLWGIFQPFSDAVKLFSKEMNLMFYMNMFVYILMSLISLMLMMFLLFLFKWKYNQILIEYGLFFMLCVSSLSVYVILMGGWSSNSKYSLLGAYRGVAQVISYEVSFSLLLISIVFFCGSYNIYNVSIFQDFWMFMMGFLNLFLIWMVSCYAETNRSPFDLSEGESELVSGFNVEYGSWNFALLFMAEYGNIIMFSLITSYLFMGSSGLLMINMLIVMIIFILIRGTLVRYRYDKLMMLAWKVILPFSIMMIFFLCFMKIIIMSNVCILFSKKKTFSKSFFFMFSKYMLSYS</sequence>
<name>A0A173ACT8_IXOPE</name>
<feature type="transmembrane region" description="Helical" evidence="12">
    <location>
        <begin position="7"/>
        <end position="24"/>
    </location>
</feature>
<feature type="transmembrane region" description="Helical" evidence="12">
    <location>
        <begin position="283"/>
        <end position="310"/>
    </location>
</feature>
<feature type="transmembrane region" description="Helical" evidence="12">
    <location>
        <begin position="140"/>
        <end position="160"/>
    </location>
</feature>
<evidence type="ECO:0000256" key="9">
    <source>
        <dbReference type="ARBA" id="ARBA00023136"/>
    </source>
</evidence>
<keyword evidence="5" id="KW-0813">Transport</keyword>
<protein>
    <recommendedName>
        <fullName evidence="4 11">NADH-ubiquinone oxidoreductase chain 1</fullName>
        <ecNumber evidence="11">7.1.1.2</ecNumber>
    </recommendedName>
</protein>
<feature type="transmembrane region" description="Helical" evidence="12">
    <location>
        <begin position="250"/>
        <end position="271"/>
    </location>
</feature>
<comment type="function">
    <text evidence="1">Core subunit of the mitochondrial membrane respiratory chain NADH dehydrogenase (Complex I) that is believed to belong to the minimal assembly required for catalysis. Complex I functions in the transfer of electrons from NADH to the respiratory chain. The immediate electron acceptor for the enzyme is believed to be ubiquinone.</text>
</comment>
<evidence type="ECO:0000256" key="11">
    <source>
        <dbReference type="RuleBase" id="RU000473"/>
    </source>
</evidence>
<feature type="transmembrane region" description="Helical" evidence="12">
    <location>
        <begin position="65"/>
        <end position="89"/>
    </location>
</feature>
<keyword evidence="8 11" id="KW-0830">Ubiquinone</keyword>
<dbReference type="GO" id="GO:0008137">
    <property type="term" value="F:NADH dehydrogenase (ubiquinone) activity"/>
    <property type="evidence" value="ECO:0007669"/>
    <property type="project" value="UniProtKB-EC"/>
</dbReference>
<keyword evidence="10" id="KW-0520">NAD</keyword>
<feature type="transmembrane region" description="Helical" evidence="12">
    <location>
        <begin position="172"/>
        <end position="192"/>
    </location>
</feature>
<evidence type="ECO:0000256" key="6">
    <source>
        <dbReference type="ARBA" id="ARBA00022692"/>
    </source>
</evidence>
<dbReference type="EMBL" id="KU935457">
    <property type="protein sequence ID" value="ANG08310.1"/>
    <property type="molecule type" value="Genomic_DNA"/>
</dbReference>
<dbReference type="InterPro" id="IPR018086">
    <property type="entry name" value="NADH_UbQ_OxRdtase_su1_CS"/>
</dbReference>
<evidence type="ECO:0000256" key="3">
    <source>
        <dbReference type="ARBA" id="ARBA00010535"/>
    </source>
</evidence>
<reference evidence="13" key="1">
    <citation type="submission" date="2016-03" db="EMBL/GenBank/DDBJ databases">
        <authorList>
            <person name="Ploux O."/>
        </authorList>
    </citation>
    <scope>NUCLEOTIDE SEQUENCE</scope>
</reference>
<gene>
    <name evidence="13" type="primary">ND1</name>
    <name evidence="13" type="ORF">MITO1_00030</name>
</gene>
<feature type="transmembrane region" description="Helical" evidence="12">
    <location>
        <begin position="221"/>
        <end position="243"/>
    </location>
</feature>
<comment type="subcellular location">
    <subcellularLocation>
        <location evidence="10">Mitochondrion inner membrane</location>
        <topology evidence="10">Multi-pass membrane protein</topology>
    </subcellularLocation>
    <subcellularLocation>
        <location evidence="2">Mitochondrion membrane</location>
        <topology evidence="2">Multi-pass membrane protein</topology>
    </subcellularLocation>
</comment>
<dbReference type="PANTHER" id="PTHR11432:SF3">
    <property type="entry name" value="NADH-UBIQUINONE OXIDOREDUCTASE CHAIN 1"/>
    <property type="match status" value="1"/>
</dbReference>
<evidence type="ECO:0000256" key="10">
    <source>
        <dbReference type="RuleBase" id="RU000471"/>
    </source>
</evidence>